<dbReference type="RefSeq" id="WP_114482287.1">
    <property type="nucleotide sequence ID" value="NZ_QPJU01000002.1"/>
</dbReference>
<evidence type="ECO:0000256" key="2">
    <source>
        <dbReference type="SAM" id="Phobius"/>
    </source>
</evidence>
<keyword evidence="5" id="KW-1185">Reference proteome</keyword>
<dbReference type="PANTHER" id="PTHR36698">
    <property type="entry name" value="BLL5892 PROTEIN"/>
    <property type="match status" value="1"/>
</dbReference>
<dbReference type="AlphaFoldDB" id="A0A369AR43"/>
<dbReference type="InterPro" id="IPR003399">
    <property type="entry name" value="Mce/MlaD"/>
</dbReference>
<dbReference type="OrthoDB" id="5294672at2"/>
<evidence type="ECO:0000313" key="4">
    <source>
        <dbReference type="EMBL" id="RCX10687.1"/>
    </source>
</evidence>
<sequence length="322" mass="33938">MENKSHAIAAGVFVLVMLAMLAGLVLWLTRDSANYKEYELSTPDGVSGLQPQAAVRYKGVAVGKVTRIGFDPKVQGNVLIRIAVNEQTPVSAKTFAMLNYQGVTGLAHVLLDDADKPLPPLPPGPSGLPRLPLRSSPVAQIAEQVPLILHQIEENTRRLNQLLGDENQQLIRTAIDQIGQTAGSLRTLTTHVDGILMQRIDPALAGLPATLSAVQQAGNGVAALAQQARQTTERLNAAGGAIDQITQGTQAFAHAAEQFASSTLPRINRATEESARTARQLGRVAGNISDNPQVLLFGPGRAPPGPGEPGFTIPPQAVGAQP</sequence>
<reference evidence="4 5" key="1">
    <citation type="submission" date="2018-07" db="EMBL/GenBank/DDBJ databases">
        <title>Genomic Encyclopedia of Type Strains, Phase IV (KMG-IV): sequencing the most valuable type-strain genomes for metagenomic binning, comparative biology and taxonomic classification.</title>
        <authorList>
            <person name="Goeker M."/>
        </authorList>
    </citation>
    <scope>NUCLEOTIDE SEQUENCE [LARGE SCALE GENOMIC DNA]</scope>
    <source>
        <strain evidence="4 5">DSM 100911</strain>
    </source>
</reference>
<accession>A0A369AR43</accession>
<dbReference type="PANTHER" id="PTHR36698:SF2">
    <property type="entry name" value="MCE_MLAD DOMAIN-CONTAINING PROTEIN"/>
    <property type="match status" value="1"/>
</dbReference>
<keyword evidence="2" id="KW-0812">Transmembrane</keyword>
<organism evidence="4 5">
    <name type="scientific">Extensimonas vulgaris</name>
    <dbReference type="NCBI Taxonomy" id="1031594"/>
    <lineage>
        <taxon>Bacteria</taxon>
        <taxon>Pseudomonadati</taxon>
        <taxon>Pseudomonadota</taxon>
        <taxon>Betaproteobacteria</taxon>
        <taxon>Burkholderiales</taxon>
        <taxon>Comamonadaceae</taxon>
        <taxon>Extensimonas</taxon>
    </lineage>
</organism>
<name>A0A369AR43_9BURK</name>
<feature type="region of interest" description="Disordered" evidence="1">
    <location>
        <begin position="298"/>
        <end position="322"/>
    </location>
</feature>
<evidence type="ECO:0000256" key="1">
    <source>
        <dbReference type="SAM" id="MobiDB-lite"/>
    </source>
</evidence>
<evidence type="ECO:0000313" key="5">
    <source>
        <dbReference type="Proteomes" id="UP000252174"/>
    </source>
</evidence>
<keyword evidence="2" id="KW-0472">Membrane</keyword>
<feature type="transmembrane region" description="Helical" evidence="2">
    <location>
        <begin position="6"/>
        <end position="28"/>
    </location>
</feature>
<dbReference type="EMBL" id="QPJU01000002">
    <property type="protein sequence ID" value="RCX10687.1"/>
    <property type="molecule type" value="Genomic_DNA"/>
</dbReference>
<proteinExistence type="predicted"/>
<protein>
    <submittedName>
        <fullName evidence="4">Phospholipid/cholesterol/gamma-HCH transport system substrate-binding protein</fullName>
    </submittedName>
</protein>
<gene>
    <name evidence="4" type="ORF">DFR45_10288</name>
</gene>
<evidence type="ECO:0000259" key="3">
    <source>
        <dbReference type="Pfam" id="PF02470"/>
    </source>
</evidence>
<feature type="domain" description="Mce/MlaD" evidence="3">
    <location>
        <begin position="36"/>
        <end position="112"/>
    </location>
</feature>
<dbReference type="Proteomes" id="UP000252174">
    <property type="component" value="Unassembled WGS sequence"/>
</dbReference>
<dbReference type="Pfam" id="PF02470">
    <property type="entry name" value="MlaD"/>
    <property type="match status" value="1"/>
</dbReference>
<comment type="caution">
    <text evidence="4">The sequence shown here is derived from an EMBL/GenBank/DDBJ whole genome shotgun (WGS) entry which is preliminary data.</text>
</comment>
<keyword evidence="2" id="KW-1133">Transmembrane helix</keyword>